<dbReference type="Pfam" id="PF02348">
    <property type="entry name" value="CTP_transf_3"/>
    <property type="match status" value="1"/>
</dbReference>
<dbReference type="InterPro" id="IPR003329">
    <property type="entry name" value="Cytidylyl_trans"/>
</dbReference>
<dbReference type="PANTHER" id="PTHR21485:SF3">
    <property type="entry name" value="N-ACYLNEURAMINATE CYTIDYLYLTRANSFERASE"/>
    <property type="match status" value="1"/>
</dbReference>
<dbReference type="GO" id="GO:0008781">
    <property type="term" value="F:N-acylneuraminate cytidylyltransferase activity"/>
    <property type="evidence" value="ECO:0007669"/>
    <property type="project" value="TreeGrafter"/>
</dbReference>
<evidence type="ECO:0000313" key="1">
    <source>
        <dbReference type="EMBL" id="AYQ56980.1"/>
    </source>
</evidence>
<reference evidence="1 2" key="1">
    <citation type="submission" date="2017-11" db="EMBL/GenBank/DDBJ databases">
        <title>Genome sequence of the bacterial symbiont EPR9N from a vent mussel Bathymodiolus thermophilus.</title>
        <authorList>
            <person name="Won Y.-J."/>
        </authorList>
    </citation>
    <scope>NUCLEOTIDE SEQUENCE [LARGE SCALE GENOMIC DNA]</scope>
    <source>
        <strain evidence="1 2">EPR9N</strain>
    </source>
</reference>
<dbReference type="SUPFAM" id="SSF53448">
    <property type="entry name" value="Nucleotide-diphospho-sugar transferases"/>
    <property type="match status" value="1"/>
</dbReference>
<keyword evidence="1" id="KW-0548">Nucleotidyltransferase</keyword>
<dbReference type="EMBL" id="CP024634">
    <property type="protein sequence ID" value="AYQ56980.1"/>
    <property type="molecule type" value="Genomic_DNA"/>
</dbReference>
<sequence>MIDNKVVSALLPVKAFSRRVENKNIRHLGQYTLLERKILQLQKSKFIDRVYVGSDSDEILKVAEDFGALPIKRDAKACNESQASANLMIKDFVNRVDTDIAVWAHVTNPFVYEEHYDQAIEAFNVAEDYDSLVSLTEIQSHMWNKHFFPINFNPYAEKHPFASECDSYYYQNGAIFIQELDNFKSNSYFYGNKPRSFVLDEMVAYDINTPEEFEIAEQLQSYMDKLHGFSKT</sequence>
<name>A0A3G3IM96_9GAMM</name>
<dbReference type="InterPro" id="IPR050793">
    <property type="entry name" value="CMP-NeuNAc_synthase"/>
</dbReference>
<protein>
    <submittedName>
        <fullName evidence="1">Cytidylyltransferase</fullName>
    </submittedName>
</protein>
<keyword evidence="1" id="KW-0808">Transferase</keyword>
<evidence type="ECO:0000313" key="2">
    <source>
        <dbReference type="Proteomes" id="UP000278334"/>
    </source>
</evidence>
<dbReference type="Gene3D" id="3.90.550.10">
    <property type="entry name" value="Spore Coat Polysaccharide Biosynthesis Protein SpsA, Chain A"/>
    <property type="match status" value="1"/>
</dbReference>
<dbReference type="RefSeq" id="WP_122951653.1">
    <property type="nucleotide sequence ID" value="NZ_CP024634.1"/>
</dbReference>
<dbReference type="CDD" id="cd02513">
    <property type="entry name" value="CMP-NeuAc_Synthase"/>
    <property type="match status" value="1"/>
</dbReference>
<proteinExistence type="predicted"/>
<dbReference type="InterPro" id="IPR029044">
    <property type="entry name" value="Nucleotide-diphossugar_trans"/>
</dbReference>
<organism evidence="1 2">
    <name type="scientific">Bathymodiolus thermophilus thioautotrophic gill symbiont</name>
    <dbReference type="NCBI Taxonomy" id="2360"/>
    <lineage>
        <taxon>Bacteria</taxon>
        <taxon>Pseudomonadati</taxon>
        <taxon>Pseudomonadota</taxon>
        <taxon>Gammaproteobacteria</taxon>
        <taxon>sulfur-oxidizing symbionts</taxon>
    </lineage>
</organism>
<accession>A0A3G3IM96</accession>
<dbReference type="KEGG" id="bthg:MS2017_1283"/>
<gene>
    <name evidence="1" type="ORF">MS2017_1283</name>
</gene>
<dbReference type="Proteomes" id="UP000278334">
    <property type="component" value="Chromosome"/>
</dbReference>
<dbReference type="PANTHER" id="PTHR21485">
    <property type="entry name" value="HAD SUPERFAMILY MEMBERS CMAS AND KDSC"/>
    <property type="match status" value="1"/>
</dbReference>
<dbReference type="AlphaFoldDB" id="A0A3G3IM96"/>